<feature type="compositionally biased region" description="Polar residues" evidence="1">
    <location>
        <begin position="217"/>
        <end position="231"/>
    </location>
</feature>
<dbReference type="GO" id="GO:0000138">
    <property type="term" value="C:Golgi trans cisterna"/>
    <property type="evidence" value="ECO:0007669"/>
    <property type="project" value="TreeGrafter"/>
</dbReference>
<dbReference type="InterPro" id="IPR012578">
    <property type="entry name" value="Nucl_pore_cmplx"/>
</dbReference>
<dbReference type="GO" id="GO:0005797">
    <property type="term" value="C:Golgi medial cisterna"/>
    <property type="evidence" value="ECO:0007669"/>
    <property type="project" value="TreeGrafter"/>
</dbReference>
<evidence type="ECO:0000256" key="1">
    <source>
        <dbReference type="SAM" id="MobiDB-lite"/>
    </source>
</evidence>
<reference evidence="4" key="1">
    <citation type="submission" date="2015-09" db="EMBL/GenBank/DDBJ databases">
        <authorList>
            <person name="Fill T.P."/>
            <person name="Baretta J.F."/>
            <person name="de Almeida L.G."/>
            <person name="Rocha M."/>
            <person name="de Souza D.H."/>
            <person name="Malavazi I."/>
            <person name="Cerdeira L.T."/>
            <person name="Hong H."/>
            <person name="Samborskyy M."/>
            <person name="de Vasconcelos A.T."/>
            <person name="Leadlay P."/>
            <person name="Rodrigues-Filho E."/>
        </authorList>
    </citation>
    <scope>NUCLEOTIDE SEQUENCE [LARGE SCALE GENOMIC DNA]</scope>
    <source>
        <strain evidence="4">LaBioMMi 136</strain>
    </source>
</reference>
<feature type="compositionally biased region" description="Polar residues" evidence="1">
    <location>
        <begin position="156"/>
        <end position="199"/>
    </location>
</feature>
<keyword evidence="2" id="KW-0812">Transmembrane</keyword>
<feature type="region of interest" description="Disordered" evidence="1">
    <location>
        <begin position="901"/>
        <end position="1023"/>
    </location>
</feature>
<sequence>MATQSIPSTPRAAPAAAPVATPASEGPGTPGKWRHPQLSEVVRRQNAATFNDKNLRSVVWNGATLISTWVFGGTLKSYARRIFDSDPVYHHLPLFLLQALLLFNILLALYPLFKPKDDLSDIPLTPTQRALLGLDPGAAPPTTPGTTYVTPPRYRLSTSRKASPVSANRQATSPLTSTPTYTDRRVSSGTPFSPASSPLFNKAVATGGRESGRRLSIGSSSPLARSNSFGESTMSNMSSMSSIGPSTPSPLSGKRRSLGEATLNPKKAIIPPGIAKGRVGVVAASHHTTLFRQIRQRELPTTSGLAADILHEALALSDRSAAMGASESKLVFKQGIFRLSEEKQIPADDPYWTRFWELPESTEDVFSLFTPADIRRTRDHALSNFETLLLSVSSRLIILKNHPSFPDPDLAPERDVLNCIRILTRLLPFVYEAEHLEDWEEKFFWARRRKKTRQAQIAGEVLFDEAQPDQQDGLSPHVEEYEDVKPLAEELIDTLLDLLFFADFTIPVLPTAKSKISYSIWQSGVGCNTTMGSNKTLENNRCEVLRLLLTMTGKAMYLPSNTLPVQGVKAITYITTCQDKQSVLTLLCSLLNTAMKYNPAAWRVPYDHVVWKDPKQILVIYSLQLLLVLLLYPIPEDGRGAPPKNYYRHYFGRLHRPQDFQFLVEGMTRILNQPMQATTSYLPGSQRSVKWAPEILILFWETLQCNKRFRSFIIDSNRSHDFLILCIFYAMEYRTEPSKQGVVRLCIFILQTLSAEPNFGKSLNMKFEAQETLPQSIRLLKFRGSYADYLIMSIQTLMTTSKGNLDTVYPALLIILTNVAPHIKHISPSACSKVIQLFSSMSAPSFLLANETNHTLLASLLDFINAVVEHGFAENPYLVYAILKYKERFEAVRAFTLESGQQEIERQREKRKAGDTSGDLVTSPTLSHSEEDLHAPSGARSPLSRIPEENSAFAIGDDDSEDDAEEGGQRTPSQSSPSAQTSRRPSFASTVDETGSQIRGISEKARGKLPAGRPSFSRQNSMTSQTSMSALFSASSTGFTPTVAWLESWLPELPLHTILTIISAIAPHIPDAALQATSSPEARTLIHNLPSFAEEPQITSIISEPTPVRAHSFEWSALSMGWYESLLWGFIFSSEMVVGSAAGATPGTVGVWNGTAIRLFRVQEAAAQGPTLLAPKGAVDAVGSNLVQRIGNLSLRGRNSASQESASGASPSIPVHSHNDYWRERPFYTGLSKGCTSTEADVWLYNGTLYVGHDQSALTHERTLESLYINPILDILERQNPKSPFVTSPTRNGVWDTTPDQTLYLFIDVKTSGHETFQAVIEALEPLRERGYLTTLEGGTNLTNGPVTVIGTGDTPLDMVAPVADRDYFFDAPLAHLNDSQYTDITGLVSPIASTNFAEAVGKITRDTDPILDEDQLKALQDQIATAMKRGIGARYWNTPSWPVRQRNLVWRTLLREGVTLLNADDLDAVVAEF</sequence>
<dbReference type="PANTHER" id="PTHR21575">
    <property type="entry name" value="PROTEIN HID1"/>
    <property type="match status" value="1"/>
</dbReference>
<dbReference type="SUPFAM" id="SSF51695">
    <property type="entry name" value="PLC-like phosphodiesterases"/>
    <property type="match status" value="1"/>
</dbReference>
<keyword evidence="2" id="KW-1133">Transmembrane helix</keyword>
<feature type="compositionally biased region" description="Low complexity" evidence="1">
    <location>
        <begin position="144"/>
        <end position="155"/>
    </location>
</feature>
<feature type="transmembrane region" description="Helical" evidence="2">
    <location>
        <begin position="58"/>
        <end position="75"/>
    </location>
</feature>
<dbReference type="Pfam" id="PF12722">
    <property type="entry name" value="Hid1"/>
    <property type="match status" value="1"/>
</dbReference>
<name>A0A1S9RUK7_PENBI</name>
<protein>
    <submittedName>
        <fullName evidence="3">Uncharacterized protein</fullName>
    </submittedName>
</protein>
<evidence type="ECO:0000256" key="2">
    <source>
        <dbReference type="SAM" id="Phobius"/>
    </source>
</evidence>
<dbReference type="InterPro" id="IPR026705">
    <property type="entry name" value="Hid-1/Ecm30"/>
</dbReference>
<dbReference type="Pfam" id="PF08058">
    <property type="entry name" value="NPCC"/>
    <property type="match status" value="1"/>
</dbReference>
<keyword evidence="2" id="KW-0472">Membrane</keyword>
<feature type="compositionally biased region" description="Polar residues" evidence="1">
    <location>
        <begin position="987"/>
        <end position="999"/>
    </location>
</feature>
<feature type="compositionally biased region" description="Basic and acidic residues" evidence="1">
    <location>
        <begin position="903"/>
        <end position="914"/>
    </location>
</feature>
<feature type="compositionally biased region" description="Low complexity" evidence="1">
    <location>
        <begin position="7"/>
        <end position="24"/>
    </location>
</feature>
<feature type="compositionally biased region" description="Low complexity" evidence="1">
    <location>
        <begin position="969"/>
        <end position="986"/>
    </location>
</feature>
<dbReference type="PANTHER" id="PTHR21575:SF12">
    <property type="entry name" value="PROTEIN HID1"/>
    <property type="match status" value="1"/>
</dbReference>
<dbReference type="EMBL" id="LJBN01000116">
    <property type="protein sequence ID" value="OOQ89076.1"/>
    <property type="molecule type" value="Genomic_DNA"/>
</dbReference>
<feature type="transmembrane region" description="Helical" evidence="2">
    <location>
        <begin position="95"/>
        <end position="113"/>
    </location>
</feature>
<dbReference type="GO" id="GO:0008081">
    <property type="term" value="F:phosphoric diester hydrolase activity"/>
    <property type="evidence" value="ECO:0007669"/>
    <property type="project" value="InterPro"/>
</dbReference>
<dbReference type="CDD" id="cd08577">
    <property type="entry name" value="PI-PLCc_GDPD_SF_unchar3"/>
    <property type="match status" value="1"/>
</dbReference>
<dbReference type="GO" id="GO:0006629">
    <property type="term" value="P:lipid metabolic process"/>
    <property type="evidence" value="ECO:0007669"/>
    <property type="project" value="InterPro"/>
</dbReference>
<organism evidence="3 4">
    <name type="scientific">Penicillium brasilianum</name>
    <dbReference type="NCBI Taxonomy" id="104259"/>
    <lineage>
        <taxon>Eukaryota</taxon>
        <taxon>Fungi</taxon>
        <taxon>Dikarya</taxon>
        <taxon>Ascomycota</taxon>
        <taxon>Pezizomycotina</taxon>
        <taxon>Eurotiomycetes</taxon>
        <taxon>Eurotiomycetidae</taxon>
        <taxon>Eurotiales</taxon>
        <taxon>Aspergillaceae</taxon>
        <taxon>Penicillium</taxon>
    </lineage>
</organism>
<proteinExistence type="predicted"/>
<feature type="compositionally biased region" description="Acidic residues" evidence="1">
    <location>
        <begin position="956"/>
        <end position="966"/>
    </location>
</feature>
<feature type="region of interest" description="Disordered" evidence="1">
    <location>
        <begin position="1198"/>
        <end position="1217"/>
    </location>
</feature>
<evidence type="ECO:0000313" key="4">
    <source>
        <dbReference type="Proteomes" id="UP000190744"/>
    </source>
</evidence>
<evidence type="ECO:0000313" key="3">
    <source>
        <dbReference type="EMBL" id="OOQ89076.1"/>
    </source>
</evidence>
<dbReference type="InterPro" id="IPR039559">
    <property type="entry name" value="AIM6_PI-PLC-like_dom"/>
</dbReference>
<dbReference type="GO" id="GO:0016020">
    <property type="term" value="C:membrane"/>
    <property type="evidence" value="ECO:0007669"/>
    <property type="project" value="TreeGrafter"/>
</dbReference>
<accession>A0A1S9RUK7</accession>
<feature type="region of interest" description="Disordered" evidence="1">
    <location>
        <begin position="1"/>
        <end position="35"/>
    </location>
</feature>
<gene>
    <name evidence="3" type="ORF">PEBR_10525</name>
</gene>
<comment type="caution">
    <text evidence="3">The sequence shown here is derived from an EMBL/GenBank/DDBJ whole genome shotgun (WGS) entry which is preliminary data.</text>
</comment>
<feature type="region of interest" description="Disordered" evidence="1">
    <location>
        <begin position="133"/>
        <end position="257"/>
    </location>
</feature>
<dbReference type="InterPro" id="IPR017946">
    <property type="entry name" value="PLC-like_Pdiesterase_TIM-brl"/>
</dbReference>
<dbReference type="Proteomes" id="UP000190744">
    <property type="component" value="Unassembled WGS sequence"/>
</dbReference>
<feature type="compositionally biased region" description="Polar residues" evidence="1">
    <location>
        <begin position="1198"/>
        <end position="1210"/>
    </location>
</feature>
<feature type="compositionally biased region" description="Low complexity" evidence="1">
    <location>
        <begin position="232"/>
        <end position="250"/>
    </location>
</feature>